<dbReference type="Pfam" id="PF11300">
    <property type="entry name" value="DUF3102"/>
    <property type="match status" value="1"/>
</dbReference>
<gene>
    <name evidence="1" type="ORF">RRH01S_18_00330</name>
</gene>
<dbReference type="Proteomes" id="UP000026941">
    <property type="component" value="Unassembled WGS sequence"/>
</dbReference>
<organism evidence="1 2">
    <name type="scientific">Rhizobium rhizogenes NBRC 13257</name>
    <dbReference type="NCBI Taxonomy" id="1220581"/>
    <lineage>
        <taxon>Bacteria</taxon>
        <taxon>Pseudomonadati</taxon>
        <taxon>Pseudomonadota</taxon>
        <taxon>Alphaproteobacteria</taxon>
        <taxon>Hyphomicrobiales</taxon>
        <taxon>Rhizobiaceae</taxon>
        <taxon>Rhizobium/Agrobacterium group</taxon>
        <taxon>Rhizobium</taxon>
    </lineage>
</organism>
<accession>A0AA87U7L2</accession>
<dbReference type="EMBL" id="BAYX01000018">
    <property type="protein sequence ID" value="GAJ96190.1"/>
    <property type="molecule type" value="Genomic_DNA"/>
</dbReference>
<reference evidence="1 2" key="1">
    <citation type="submission" date="2014-05" db="EMBL/GenBank/DDBJ databases">
        <title>Whole genome shotgun sequence of Rhizobium rhizogenes NBRC 13257.</title>
        <authorList>
            <person name="Katano-Makiyama Y."/>
            <person name="Hosoyama A."/>
            <person name="Hashimoto M."/>
            <person name="Hosoyama Y."/>
            <person name="Noguchi M."/>
            <person name="Tsuchikane K."/>
            <person name="Kimura A."/>
            <person name="Ohji S."/>
            <person name="Ichikawa N."/>
            <person name="Yamazoe A."/>
            <person name="Fujita N."/>
        </authorList>
    </citation>
    <scope>NUCLEOTIDE SEQUENCE [LARGE SCALE GENOMIC DNA]</scope>
    <source>
        <strain evidence="1 2">NBRC 13257</strain>
    </source>
</reference>
<protein>
    <submittedName>
        <fullName evidence="1">Uncharacterized protein</fullName>
    </submittedName>
</protein>
<dbReference type="RefSeq" id="WP_178128648.1">
    <property type="nucleotide sequence ID" value="NZ_BAYX01000018.1"/>
</dbReference>
<dbReference type="InterPro" id="IPR021451">
    <property type="entry name" value="DUF3102"/>
</dbReference>
<comment type="caution">
    <text evidence="1">The sequence shown here is derived from an EMBL/GenBank/DDBJ whole genome shotgun (WGS) entry which is preliminary data.</text>
</comment>
<sequence>MKTIRNAEANVRAICAEYDIEIIPGNVYPQPGQTRAVASMCLILAKYGEGHFRLVMTTLSETRGNNALIDQTSLWAVSDLIRACPEWVEERTSEWLQWWDEIPLGPIMATINQLRGFSHQRHALAGAIYYRLCAFSQQRMSSQDTASTVKNKVPEVGRARSRANYDQAIEMGKKLIDIKSQLPRGHWLPWVQEKSGLSYGTVQRYMRVARTGING</sequence>
<dbReference type="AlphaFoldDB" id="A0AA87U7L2"/>
<evidence type="ECO:0000313" key="2">
    <source>
        <dbReference type="Proteomes" id="UP000026941"/>
    </source>
</evidence>
<name>A0AA87U7L2_RHIRH</name>
<proteinExistence type="predicted"/>
<evidence type="ECO:0000313" key="1">
    <source>
        <dbReference type="EMBL" id="GAJ96190.1"/>
    </source>
</evidence>